<feature type="region of interest" description="Disordered" evidence="1">
    <location>
        <begin position="240"/>
        <end position="262"/>
    </location>
</feature>
<dbReference type="EMBL" id="QCYY01001051">
    <property type="protein sequence ID" value="ROT80910.1"/>
    <property type="molecule type" value="Genomic_DNA"/>
</dbReference>
<accession>A0A3R7QWM8</accession>
<sequence length="386" mass="41825">MNGVEIGSPFFPSHSPPLPHSTLDQYVSLSVTMTARGLAQYRQGTAPTSTRPLPAPPPPYQKRGGPVVTRVVQSDPSSYEMTRGFYPYEHAGLSAQRPPASSFLPSFAFPSSFLPLLLFIPLPLPFSPPSLHPSFSISLSLSHDSVFLLFLFSILFPPSPYFLSLPFPYYLPPLPFPHSLLSPTPSLLTTPPSSPPYHSSTSSSPLLLTIPPFPPPHPTLPPLLSSLPLPHSSLPYHPPPFPTPPSLPSPTLPLPPHPPSPLLPPYHSPTPPLLTIPHLPSTTPPFPHSSLLTIPTLSLHTTPLLPSLLLHTHTKAKTSTPIDGNDSSSTLLRFPSARTTFDPASTTRAKCSHPHDLFILVSRPIFPPSPCTTISWRDCNHGKGEM</sequence>
<organism evidence="2 3">
    <name type="scientific">Penaeus vannamei</name>
    <name type="common">Whiteleg shrimp</name>
    <name type="synonym">Litopenaeus vannamei</name>
    <dbReference type="NCBI Taxonomy" id="6689"/>
    <lineage>
        <taxon>Eukaryota</taxon>
        <taxon>Metazoa</taxon>
        <taxon>Ecdysozoa</taxon>
        <taxon>Arthropoda</taxon>
        <taxon>Crustacea</taxon>
        <taxon>Multicrustacea</taxon>
        <taxon>Malacostraca</taxon>
        <taxon>Eumalacostraca</taxon>
        <taxon>Eucarida</taxon>
        <taxon>Decapoda</taxon>
        <taxon>Dendrobranchiata</taxon>
        <taxon>Penaeoidea</taxon>
        <taxon>Penaeidae</taxon>
        <taxon>Penaeus</taxon>
    </lineage>
</organism>
<protein>
    <submittedName>
        <fullName evidence="2">Uncharacterized protein</fullName>
    </submittedName>
</protein>
<comment type="caution">
    <text evidence="2">The sequence shown here is derived from an EMBL/GenBank/DDBJ whole genome shotgun (WGS) entry which is preliminary data.</text>
</comment>
<feature type="region of interest" description="Disordered" evidence="1">
    <location>
        <begin position="42"/>
        <end position="66"/>
    </location>
</feature>
<evidence type="ECO:0000313" key="2">
    <source>
        <dbReference type="EMBL" id="ROT80910.1"/>
    </source>
</evidence>
<reference evidence="2 3" key="2">
    <citation type="submission" date="2019-01" db="EMBL/GenBank/DDBJ databases">
        <title>The decoding of complex shrimp genome reveals the adaptation for benthos swimmer, frequently molting mechanism and breeding impact on genome.</title>
        <authorList>
            <person name="Sun Y."/>
            <person name="Gao Y."/>
            <person name="Yu Y."/>
        </authorList>
    </citation>
    <scope>NUCLEOTIDE SEQUENCE [LARGE SCALE GENOMIC DNA]</scope>
    <source>
        <tissue evidence="2">Muscle</tissue>
    </source>
</reference>
<gene>
    <name evidence="2" type="ORF">C7M84_000341</name>
</gene>
<name>A0A3R7QWM8_PENVA</name>
<proteinExistence type="predicted"/>
<dbReference type="AlphaFoldDB" id="A0A3R7QWM8"/>
<evidence type="ECO:0000313" key="3">
    <source>
        <dbReference type="Proteomes" id="UP000283509"/>
    </source>
</evidence>
<evidence type="ECO:0000256" key="1">
    <source>
        <dbReference type="SAM" id="MobiDB-lite"/>
    </source>
</evidence>
<keyword evidence="3" id="KW-1185">Reference proteome</keyword>
<dbReference type="Proteomes" id="UP000283509">
    <property type="component" value="Unassembled WGS sequence"/>
</dbReference>
<reference evidence="2 3" key="1">
    <citation type="submission" date="2018-04" db="EMBL/GenBank/DDBJ databases">
        <authorList>
            <person name="Zhang X."/>
            <person name="Yuan J."/>
            <person name="Li F."/>
            <person name="Xiang J."/>
        </authorList>
    </citation>
    <scope>NUCLEOTIDE SEQUENCE [LARGE SCALE GENOMIC DNA]</scope>
    <source>
        <tissue evidence="2">Muscle</tissue>
    </source>
</reference>